<feature type="transmembrane region" description="Helical" evidence="2">
    <location>
        <begin position="85"/>
        <end position="107"/>
    </location>
</feature>
<gene>
    <name evidence="3" type="ORF">PHYEVI_LOCUS2085</name>
</gene>
<evidence type="ECO:0000313" key="4">
    <source>
        <dbReference type="Proteomes" id="UP001153712"/>
    </source>
</evidence>
<reference evidence="3" key="1">
    <citation type="submission" date="2022-01" db="EMBL/GenBank/DDBJ databases">
        <authorList>
            <person name="King R."/>
        </authorList>
    </citation>
    <scope>NUCLEOTIDE SEQUENCE</scope>
</reference>
<dbReference type="OrthoDB" id="10264154at2759"/>
<feature type="compositionally biased region" description="Pro residues" evidence="1">
    <location>
        <begin position="390"/>
        <end position="400"/>
    </location>
</feature>
<feature type="transmembrane region" description="Helical" evidence="2">
    <location>
        <begin position="119"/>
        <end position="142"/>
    </location>
</feature>
<name>A0A9N9THQ6_PHYSR</name>
<organism evidence="3 4">
    <name type="scientific">Phyllotreta striolata</name>
    <name type="common">Striped flea beetle</name>
    <name type="synonym">Crioceris striolata</name>
    <dbReference type="NCBI Taxonomy" id="444603"/>
    <lineage>
        <taxon>Eukaryota</taxon>
        <taxon>Metazoa</taxon>
        <taxon>Ecdysozoa</taxon>
        <taxon>Arthropoda</taxon>
        <taxon>Hexapoda</taxon>
        <taxon>Insecta</taxon>
        <taxon>Pterygota</taxon>
        <taxon>Neoptera</taxon>
        <taxon>Endopterygota</taxon>
        <taxon>Coleoptera</taxon>
        <taxon>Polyphaga</taxon>
        <taxon>Cucujiformia</taxon>
        <taxon>Chrysomeloidea</taxon>
        <taxon>Chrysomelidae</taxon>
        <taxon>Galerucinae</taxon>
        <taxon>Alticini</taxon>
        <taxon>Phyllotreta</taxon>
    </lineage>
</organism>
<protein>
    <submittedName>
        <fullName evidence="3">Uncharacterized protein</fullName>
    </submittedName>
</protein>
<dbReference type="AlphaFoldDB" id="A0A9N9THQ6"/>
<feature type="transmembrane region" description="Helical" evidence="2">
    <location>
        <begin position="20"/>
        <end position="41"/>
    </location>
</feature>
<keyword evidence="2" id="KW-0812">Transmembrane</keyword>
<dbReference type="Proteomes" id="UP001153712">
    <property type="component" value="Chromosome 11"/>
</dbReference>
<feature type="compositionally biased region" description="Polar residues" evidence="1">
    <location>
        <begin position="365"/>
        <end position="385"/>
    </location>
</feature>
<evidence type="ECO:0000313" key="3">
    <source>
        <dbReference type="EMBL" id="CAG9855639.1"/>
    </source>
</evidence>
<keyword evidence="2" id="KW-1133">Transmembrane helix</keyword>
<sequence length="443" mass="50031">MAGYDLGDAEKTIKCLSLPAALIGTIQSAAWLILSLISILYYNDAIELSSSIDASSYGFIIYYLYLSSKDGTNKELIISPHVFNIIMYFYLVLSLVWFLMSVYLFWATIRNKWNRILQIVLAWSALTLLLCAIDITFTSVLASDLHTAQDLFASSTSTIKPVSDPNLLGEFDIDDLNNEQFNTEESTTDESTTEKIARLYFTASAYDGDSKDFLTSIGIVMSIAARGYILWIVNLTISIILSIAFYKYKSTTRPSLMQRNIINAFETGNRPFSMYDQVEIDKSFQNEAFEPDNNSIFSPRSNDFSFTNVSNQNPLSNSNRSSVTYINTPNYSFERNIQPNGERLAKIGKSGGRRTPPRKIPSPTVPNKRTITPQQIVHQPTTPFSNMPYIPEPDYTPPASPKSQPKGVLKRGKDYQEFEPTNFLGSHTFSEGKEELRHPDFRY</sequence>
<evidence type="ECO:0000256" key="1">
    <source>
        <dbReference type="SAM" id="MobiDB-lite"/>
    </source>
</evidence>
<evidence type="ECO:0000256" key="2">
    <source>
        <dbReference type="SAM" id="Phobius"/>
    </source>
</evidence>
<dbReference type="EMBL" id="OU900104">
    <property type="protein sequence ID" value="CAG9855639.1"/>
    <property type="molecule type" value="Genomic_DNA"/>
</dbReference>
<feature type="compositionally biased region" description="Basic and acidic residues" evidence="1">
    <location>
        <begin position="430"/>
        <end position="443"/>
    </location>
</feature>
<keyword evidence="4" id="KW-1185">Reference proteome</keyword>
<feature type="transmembrane region" description="Helical" evidence="2">
    <location>
        <begin position="228"/>
        <end position="248"/>
    </location>
</feature>
<accession>A0A9N9THQ6</accession>
<proteinExistence type="predicted"/>
<feature type="region of interest" description="Disordered" evidence="1">
    <location>
        <begin position="345"/>
        <end position="443"/>
    </location>
</feature>
<keyword evidence="2" id="KW-0472">Membrane</keyword>